<proteinExistence type="predicted"/>
<evidence type="ECO:0000313" key="2">
    <source>
        <dbReference type="Proteomes" id="UP001281147"/>
    </source>
</evidence>
<dbReference type="Proteomes" id="UP001281147">
    <property type="component" value="Unassembled WGS sequence"/>
</dbReference>
<comment type="caution">
    <text evidence="1">The sequence shown here is derived from an EMBL/GenBank/DDBJ whole genome shotgun (WGS) entry which is preliminary data.</text>
</comment>
<gene>
    <name evidence="1" type="ORF">LTR37_012196</name>
</gene>
<name>A0ACC3N1Q2_9PEZI</name>
<dbReference type="EMBL" id="JAUTXU010000111">
    <property type="protein sequence ID" value="KAK3707352.1"/>
    <property type="molecule type" value="Genomic_DNA"/>
</dbReference>
<accession>A0ACC3N1Q2</accession>
<protein>
    <submittedName>
        <fullName evidence="1">Uncharacterized protein</fullName>
    </submittedName>
</protein>
<organism evidence="1 2">
    <name type="scientific">Vermiconidia calcicola</name>
    <dbReference type="NCBI Taxonomy" id="1690605"/>
    <lineage>
        <taxon>Eukaryota</taxon>
        <taxon>Fungi</taxon>
        <taxon>Dikarya</taxon>
        <taxon>Ascomycota</taxon>
        <taxon>Pezizomycotina</taxon>
        <taxon>Dothideomycetes</taxon>
        <taxon>Dothideomycetidae</taxon>
        <taxon>Mycosphaerellales</taxon>
        <taxon>Extremaceae</taxon>
        <taxon>Vermiconidia</taxon>
    </lineage>
</organism>
<evidence type="ECO:0000313" key="1">
    <source>
        <dbReference type="EMBL" id="KAK3707352.1"/>
    </source>
</evidence>
<sequence>MSQADFGSAGRYPNSLRCIKESENTEYQFYMTSLGGGSSGRIDFPYDPSSNNRYAIATTDKDVRQCTGSLNRHTNNQYSALVASSTGTRFGAAWNFLPNAGDTLIVPGQAGVMDLAISATGPVGNLGTVGSQIDFNYGAHTIPDYELGTDFHWSTLSTGTDGHVRDENPDNALQGGYCTITTFESVSPHPGDPGMQQIKCYFLSNAD</sequence>
<keyword evidence="2" id="KW-1185">Reference proteome</keyword>
<reference evidence="1" key="1">
    <citation type="submission" date="2023-07" db="EMBL/GenBank/DDBJ databases">
        <title>Black Yeasts Isolated from many extreme environments.</title>
        <authorList>
            <person name="Coleine C."/>
            <person name="Stajich J.E."/>
            <person name="Selbmann L."/>
        </authorList>
    </citation>
    <scope>NUCLEOTIDE SEQUENCE</scope>
    <source>
        <strain evidence="1">CCFEE 5714</strain>
    </source>
</reference>